<keyword evidence="2 4" id="KW-0808">Transferase</keyword>
<dbReference type="PANTHER" id="PTHR43369:SF2">
    <property type="entry name" value="PHOSPHORIBOSYLGLYCINAMIDE FORMYLTRANSFERASE"/>
    <property type="match status" value="1"/>
</dbReference>
<dbReference type="RefSeq" id="WP_093107672.1">
    <property type="nucleotide sequence ID" value="NZ_FNOS01000005.1"/>
</dbReference>
<dbReference type="EMBL" id="FNOS01000005">
    <property type="protein sequence ID" value="SDY12309.1"/>
    <property type="molecule type" value="Genomic_DNA"/>
</dbReference>
<comment type="similarity">
    <text evidence="4">Belongs to the GART family.</text>
</comment>
<accession>A0A1H3HCD6</accession>
<evidence type="ECO:0000256" key="1">
    <source>
        <dbReference type="ARBA" id="ARBA00005054"/>
    </source>
</evidence>
<dbReference type="Pfam" id="PF00551">
    <property type="entry name" value="Formyl_trans_N"/>
    <property type="match status" value="1"/>
</dbReference>
<reference evidence="6 7" key="1">
    <citation type="submission" date="2016-10" db="EMBL/GenBank/DDBJ databases">
        <authorList>
            <person name="Varghese N."/>
            <person name="Submissions S."/>
        </authorList>
    </citation>
    <scope>NUCLEOTIDE SEQUENCE [LARGE SCALE GENOMIC DNA]</scope>
    <source>
        <strain evidence="6 7">DSM 20748</strain>
    </source>
</reference>
<feature type="site" description="Raises pKa of active site His" evidence="4">
    <location>
        <position position="145"/>
    </location>
</feature>
<evidence type="ECO:0000256" key="3">
    <source>
        <dbReference type="ARBA" id="ARBA00022755"/>
    </source>
</evidence>
<evidence type="ECO:0000313" key="6">
    <source>
        <dbReference type="EMBL" id="SDY12309.1"/>
    </source>
</evidence>
<dbReference type="HAMAP" id="MF_01930">
    <property type="entry name" value="PurN"/>
    <property type="match status" value="1"/>
</dbReference>
<evidence type="ECO:0000256" key="2">
    <source>
        <dbReference type="ARBA" id="ARBA00022679"/>
    </source>
</evidence>
<dbReference type="Proteomes" id="UP000198647">
    <property type="component" value="Unassembled WGS sequence"/>
</dbReference>
<name>A0A1H3HCD6_9BACI</name>
<comment type="caution">
    <text evidence="6">The sequence shown here is derived from an EMBL/GenBank/DDBJ whole genome shotgun (WGS) entry which is preliminary data.</text>
</comment>
<dbReference type="InterPro" id="IPR036477">
    <property type="entry name" value="Formyl_transf_N_sf"/>
</dbReference>
<feature type="active site" description="Proton donor" evidence="4">
    <location>
        <position position="109"/>
    </location>
</feature>
<comment type="function">
    <text evidence="4">Catalyzes the transfer of a formyl group from 10-formyltetrahydrofolate to 5-phospho-ribosyl-glycinamide (GAR), producing 5-phospho-ribosyl-N-formylglycinamide (FGAR) and tetrahydrofolate.</text>
</comment>
<dbReference type="NCBIfam" id="TIGR00639">
    <property type="entry name" value="PurN"/>
    <property type="match status" value="1"/>
</dbReference>
<dbReference type="PANTHER" id="PTHR43369">
    <property type="entry name" value="PHOSPHORIBOSYLGLYCINAMIDE FORMYLTRANSFERASE"/>
    <property type="match status" value="1"/>
</dbReference>
<evidence type="ECO:0000313" key="7">
    <source>
        <dbReference type="Proteomes" id="UP000198647"/>
    </source>
</evidence>
<sequence>MTKIAVFASGTGTNFDALLASMERKEAWGEVSLLVSDRPSAEVVHKAEARGIEVLSFHPADFQGKAGYEQVILGACREHGIEWIVLAGYMRLIGSTLLTPFEGRIVNVHPSLLPRFPGKHAVQQAFDQGVAVTGVTVHIVDEGMDTGPILEQEEVAIEAEDTIGDVERKIQKVEHVLYPKVVERLVKGEKSYDKAGAFERFK</sequence>
<evidence type="ECO:0000256" key="4">
    <source>
        <dbReference type="HAMAP-Rule" id="MF_01930"/>
    </source>
</evidence>
<organism evidence="6 7">
    <name type="scientific">Salimicrobium album</name>
    <dbReference type="NCBI Taxonomy" id="50717"/>
    <lineage>
        <taxon>Bacteria</taxon>
        <taxon>Bacillati</taxon>
        <taxon>Bacillota</taxon>
        <taxon>Bacilli</taxon>
        <taxon>Bacillales</taxon>
        <taxon>Bacillaceae</taxon>
        <taxon>Salimicrobium</taxon>
    </lineage>
</organism>
<feature type="binding site" evidence="4">
    <location>
        <position position="65"/>
    </location>
    <ligand>
        <name>(6R)-10-formyltetrahydrofolate</name>
        <dbReference type="ChEBI" id="CHEBI:195366"/>
    </ligand>
</feature>
<feature type="binding site" evidence="4">
    <location>
        <position position="107"/>
    </location>
    <ligand>
        <name>(6R)-10-formyltetrahydrofolate</name>
        <dbReference type="ChEBI" id="CHEBI:195366"/>
    </ligand>
</feature>
<feature type="binding site" evidence="4">
    <location>
        <begin position="90"/>
        <end position="93"/>
    </location>
    <ligand>
        <name>(6R)-10-formyltetrahydrofolate</name>
        <dbReference type="ChEBI" id="CHEBI:195366"/>
    </ligand>
</feature>
<dbReference type="InterPro" id="IPR002376">
    <property type="entry name" value="Formyl_transf_N"/>
</dbReference>
<keyword evidence="3 4" id="KW-0658">Purine biosynthesis</keyword>
<gene>
    <name evidence="4" type="primary">purN</name>
    <name evidence="6" type="ORF">SAMN04488081_2126</name>
</gene>
<dbReference type="Gene3D" id="3.40.50.170">
    <property type="entry name" value="Formyl transferase, N-terminal domain"/>
    <property type="match status" value="1"/>
</dbReference>
<comment type="pathway">
    <text evidence="1 4">Purine metabolism; IMP biosynthesis via de novo pathway; N(2)-formyl-N(1)-(5-phospho-D-ribosyl)glycinamide from N(1)-(5-phospho-D-ribosyl)glycinamide (10-formyl THF route): step 1/1.</text>
</comment>
<comment type="catalytic activity">
    <reaction evidence="4">
        <text>N(1)-(5-phospho-beta-D-ribosyl)glycinamide + (6R)-10-formyltetrahydrofolate = N(2)-formyl-N(1)-(5-phospho-beta-D-ribosyl)glycinamide + (6S)-5,6,7,8-tetrahydrofolate + H(+)</text>
        <dbReference type="Rhea" id="RHEA:15053"/>
        <dbReference type="ChEBI" id="CHEBI:15378"/>
        <dbReference type="ChEBI" id="CHEBI:57453"/>
        <dbReference type="ChEBI" id="CHEBI:143788"/>
        <dbReference type="ChEBI" id="CHEBI:147286"/>
        <dbReference type="ChEBI" id="CHEBI:195366"/>
        <dbReference type="EC" id="2.1.2.2"/>
    </reaction>
</comment>
<dbReference type="InterPro" id="IPR004607">
    <property type="entry name" value="GART"/>
</dbReference>
<keyword evidence="7" id="KW-1185">Reference proteome</keyword>
<protein>
    <recommendedName>
        <fullName evidence="4">Phosphoribosylglycinamide formyltransferase</fullName>
        <ecNumber evidence="4">2.1.2.2</ecNumber>
    </recommendedName>
    <alternativeName>
        <fullName evidence="4">5'-phosphoribosylglycinamide transformylase</fullName>
    </alternativeName>
    <alternativeName>
        <fullName evidence="4">GAR transformylase</fullName>
        <shortName evidence="4">GART</shortName>
    </alternativeName>
</protein>
<dbReference type="EC" id="2.1.2.2" evidence="4"/>
<evidence type="ECO:0000259" key="5">
    <source>
        <dbReference type="Pfam" id="PF00551"/>
    </source>
</evidence>
<proteinExistence type="inferred from homology"/>
<feature type="domain" description="Formyl transferase N-terminal" evidence="5">
    <location>
        <begin position="3"/>
        <end position="182"/>
    </location>
</feature>
<dbReference type="SUPFAM" id="SSF53328">
    <property type="entry name" value="Formyltransferase"/>
    <property type="match status" value="1"/>
</dbReference>
<feature type="binding site" evidence="4">
    <location>
        <begin position="12"/>
        <end position="14"/>
    </location>
    <ligand>
        <name>N(1)-(5-phospho-beta-D-ribosyl)glycinamide</name>
        <dbReference type="ChEBI" id="CHEBI:143788"/>
    </ligand>
</feature>
<dbReference type="CDD" id="cd08645">
    <property type="entry name" value="FMT_core_GART"/>
    <property type="match status" value="1"/>
</dbReference>